<organism evidence="1 2">
    <name type="scientific">Phytophthora fragariaefolia</name>
    <dbReference type="NCBI Taxonomy" id="1490495"/>
    <lineage>
        <taxon>Eukaryota</taxon>
        <taxon>Sar</taxon>
        <taxon>Stramenopiles</taxon>
        <taxon>Oomycota</taxon>
        <taxon>Peronosporomycetes</taxon>
        <taxon>Peronosporales</taxon>
        <taxon>Peronosporaceae</taxon>
        <taxon>Phytophthora</taxon>
    </lineage>
</organism>
<dbReference type="Proteomes" id="UP001165121">
    <property type="component" value="Unassembled WGS sequence"/>
</dbReference>
<evidence type="ECO:0000313" key="2">
    <source>
        <dbReference type="Proteomes" id="UP001165121"/>
    </source>
</evidence>
<evidence type="ECO:0000313" key="1">
    <source>
        <dbReference type="EMBL" id="GMF67156.1"/>
    </source>
</evidence>
<sequence>MLSNTSGDRSKSPYAHPGHWSMMYTTSDAWPAHDASVHDTSAQRPQFMVSSHCSVLSAAYLVTASSGQLMKLQLPSDGELSVYTVPYPSYMVEADSNASGADSSTAVAIGCDTILSTPTKDSTRKGTLGCRRELESDRIASVACVVPR</sequence>
<comment type="caution">
    <text evidence="1">The sequence shown here is derived from an EMBL/GenBank/DDBJ whole genome shotgun (WGS) entry which is preliminary data.</text>
</comment>
<accession>A0A9W6YKV9</accession>
<dbReference type="AlphaFoldDB" id="A0A9W6YKV9"/>
<protein>
    <submittedName>
        <fullName evidence="1">Unnamed protein product</fullName>
    </submittedName>
</protein>
<name>A0A9W6YKV9_9STRA</name>
<proteinExistence type="predicted"/>
<gene>
    <name evidence="1" type="ORF">Pfra01_002835200</name>
</gene>
<keyword evidence="2" id="KW-1185">Reference proteome</keyword>
<dbReference type="EMBL" id="BSXT01008798">
    <property type="protein sequence ID" value="GMF67156.1"/>
    <property type="molecule type" value="Genomic_DNA"/>
</dbReference>
<reference evidence="1" key="1">
    <citation type="submission" date="2023-04" db="EMBL/GenBank/DDBJ databases">
        <title>Phytophthora fragariaefolia NBRC 109709.</title>
        <authorList>
            <person name="Ichikawa N."/>
            <person name="Sato H."/>
            <person name="Tonouchi N."/>
        </authorList>
    </citation>
    <scope>NUCLEOTIDE SEQUENCE</scope>
    <source>
        <strain evidence="1">NBRC 109709</strain>
    </source>
</reference>